<feature type="transmembrane region" description="Helical" evidence="1">
    <location>
        <begin position="161"/>
        <end position="177"/>
    </location>
</feature>
<feature type="transmembrane region" description="Helical" evidence="1">
    <location>
        <begin position="110"/>
        <end position="132"/>
    </location>
</feature>
<feature type="transmembrane region" description="Helical" evidence="1">
    <location>
        <begin position="138"/>
        <end position="156"/>
    </location>
</feature>
<dbReference type="RefSeq" id="WP_204727855.1">
    <property type="nucleotide sequence ID" value="NZ_JAFBDK010000001.1"/>
</dbReference>
<dbReference type="EMBL" id="JBHUPG010000027">
    <property type="protein sequence ID" value="MFD2913183.1"/>
    <property type="molecule type" value="Genomic_DNA"/>
</dbReference>
<evidence type="ECO:0000256" key="1">
    <source>
        <dbReference type="SAM" id="Phobius"/>
    </source>
</evidence>
<sequence>MDKKRKEIIVNEIQYWKQNRLLPESYCDYLINLYTSGEYEETGETKAVEKPDRKANIFVAGFSLAGSLLTVIALLFGDLALALQAVISILVSAGIMIVSFRPGASPAVRVFSRIAAAFIILLFSIELWRFMYDGNTNMLYLIIGIQCLIWAVAGLFSKQHYFTVSGVLGVIVLIILYI</sequence>
<feature type="transmembrane region" description="Helical" evidence="1">
    <location>
        <begin position="55"/>
        <end position="75"/>
    </location>
</feature>
<evidence type="ECO:0000313" key="2">
    <source>
        <dbReference type="EMBL" id="MFD2913183.1"/>
    </source>
</evidence>
<evidence type="ECO:0000313" key="3">
    <source>
        <dbReference type="Proteomes" id="UP001597561"/>
    </source>
</evidence>
<comment type="caution">
    <text evidence="2">The sequence shown here is derived from an EMBL/GenBank/DDBJ whole genome shotgun (WGS) entry which is preliminary data.</text>
</comment>
<keyword evidence="3" id="KW-1185">Reference proteome</keyword>
<feature type="transmembrane region" description="Helical" evidence="1">
    <location>
        <begin position="81"/>
        <end position="98"/>
    </location>
</feature>
<organism evidence="2 3">
    <name type="scientific">Jeotgalibacillus terrae</name>
    <dbReference type="NCBI Taxonomy" id="587735"/>
    <lineage>
        <taxon>Bacteria</taxon>
        <taxon>Bacillati</taxon>
        <taxon>Bacillota</taxon>
        <taxon>Bacilli</taxon>
        <taxon>Bacillales</taxon>
        <taxon>Caryophanaceae</taxon>
        <taxon>Jeotgalibacillus</taxon>
    </lineage>
</organism>
<reference evidence="3" key="1">
    <citation type="journal article" date="2019" name="Int. J. Syst. Evol. Microbiol.">
        <title>The Global Catalogue of Microorganisms (GCM) 10K type strain sequencing project: providing services to taxonomists for standard genome sequencing and annotation.</title>
        <authorList>
            <consortium name="The Broad Institute Genomics Platform"/>
            <consortium name="The Broad Institute Genome Sequencing Center for Infectious Disease"/>
            <person name="Wu L."/>
            <person name="Ma J."/>
        </authorList>
    </citation>
    <scope>NUCLEOTIDE SEQUENCE [LARGE SCALE GENOMIC DNA]</scope>
    <source>
        <strain evidence="3">KCTC 13528</strain>
    </source>
</reference>
<accession>A0ABW5ZJS2</accession>
<keyword evidence="1" id="KW-0812">Transmembrane</keyword>
<name>A0ABW5ZJS2_9BACL</name>
<gene>
    <name evidence="2" type="ORF">ACFS5P_14945</name>
</gene>
<dbReference type="Proteomes" id="UP001597561">
    <property type="component" value="Unassembled WGS sequence"/>
</dbReference>
<keyword evidence="1" id="KW-0472">Membrane</keyword>
<keyword evidence="1" id="KW-1133">Transmembrane helix</keyword>
<protein>
    <recommendedName>
        <fullName evidence="4">DUF2157 domain-containing protein</fullName>
    </recommendedName>
</protein>
<proteinExistence type="predicted"/>
<evidence type="ECO:0008006" key="4">
    <source>
        <dbReference type="Google" id="ProtNLM"/>
    </source>
</evidence>